<reference evidence="2 3" key="1">
    <citation type="submission" date="2018-04" db="EMBL/GenBank/DDBJ databases">
        <authorList>
            <person name="Zhang X."/>
            <person name="Yuan J."/>
            <person name="Li F."/>
            <person name="Xiang J."/>
        </authorList>
    </citation>
    <scope>NUCLEOTIDE SEQUENCE [LARGE SCALE GENOMIC DNA]</scope>
    <source>
        <tissue evidence="2">Muscle</tissue>
    </source>
</reference>
<comment type="caution">
    <text evidence="2">The sequence shown here is derived from an EMBL/GenBank/DDBJ whole genome shotgun (WGS) entry which is preliminary data.</text>
</comment>
<dbReference type="PANTHER" id="PTHR28592">
    <property type="entry name" value="ARMADILLO REPEAT-CONTAINING PROTEIN 1"/>
    <property type="match status" value="1"/>
</dbReference>
<feature type="region of interest" description="Disordered" evidence="1">
    <location>
        <begin position="306"/>
        <end position="332"/>
    </location>
</feature>
<dbReference type="Proteomes" id="UP000283509">
    <property type="component" value="Unassembled WGS sequence"/>
</dbReference>
<feature type="compositionally biased region" description="Basic and acidic residues" evidence="1">
    <location>
        <begin position="128"/>
        <end position="147"/>
    </location>
</feature>
<reference evidence="2 3" key="2">
    <citation type="submission" date="2019-01" db="EMBL/GenBank/DDBJ databases">
        <title>The decoding of complex shrimp genome reveals the adaptation for benthos swimmer, frequently molting mechanism and breeding impact on genome.</title>
        <authorList>
            <person name="Sun Y."/>
            <person name="Gao Y."/>
            <person name="Yu Y."/>
        </authorList>
    </citation>
    <scope>NUCLEOTIDE SEQUENCE [LARGE SCALE GENOMIC DNA]</scope>
    <source>
        <tissue evidence="2">Muscle</tissue>
    </source>
</reference>
<feature type="compositionally biased region" description="Basic and acidic residues" evidence="1">
    <location>
        <begin position="212"/>
        <end position="224"/>
    </location>
</feature>
<organism evidence="2 3">
    <name type="scientific">Penaeus vannamei</name>
    <name type="common">Whiteleg shrimp</name>
    <name type="synonym">Litopenaeus vannamei</name>
    <dbReference type="NCBI Taxonomy" id="6689"/>
    <lineage>
        <taxon>Eukaryota</taxon>
        <taxon>Metazoa</taxon>
        <taxon>Ecdysozoa</taxon>
        <taxon>Arthropoda</taxon>
        <taxon>Crustacea</taxon>
        <taxon>Multicrustacea</taxon>
        <taxon>Malacostraca</taxon>
        <taxon>Eumalacostraca</taxon>
        <taxon>Eucarida</taxon>
        <taxon>Decapoda</taxon>
        <taxon>Dendrobranchiata</taxon>
        <taxon>Penaeoidea</taxon>
        <taxon>Penaeidae</taxon>
        <taxon>Penaeus</taxon>
    </lineage>
</organism>
<dbReference type="SUPFAM" id="SSF55008">
    <property type="entry name" value="HMA, heavy metal-associated domain"/>
    <property type="match status" value="1"/>
</dbReference>
<feature type="compositionally biased region" description="Basic and acidic residues" evidence="1">
    <location>
        <begin position="161"/>
        <end position="197"/>
    </location>
</feature>
<gene>
    <name evidence="2" type="ORF">C7M84_012016</name>
</gene>
<dbReference type="STRING" id="6689.A0A423SZZ1"/>
<keyword evidence="3" id="KW-1185">Reference proteome</keyword>
<feature type="region of interest" description="Disordered" evidence="1">
    <location>
        <begin position="114"/>
        <end position="233"/>
    </location>
</feature>
<dbReference type="InterPro" id="IPR036163">
    <property type="entry name" value="HMA_dom_sf"/>
</dbReference>
<accession>A0A423SZZ1</accession>
<evidence type="ECO:0000313" key="3">
    <source>
        <dbReference type="Proteomes" id="UP000283509"/>
    </source>
</evidence>
<sequence length="379" mass="41102">MGEIELGAAAEATIMAYKELASDPGKRLALALDRTCIQFLAYVVAEGEGSLVKAAIETLSLIAQAIECRQSLANTFGVLESLQAVTEDEECYSDELRDEAAALFTSLQYARYMKKSRSPQTPTASSKPEQETKKTDDVDSAPKKSPIDESSSVNTSQMNKDCVEKPPQRTDSVESKSSEGSPKKTGDTEGSPKKADSARSSIGSRSLSTDEELSRLEKKMRQPTEMKGGFLGPNNSKAKIVTLFIKGMVAPEHRKQVEEELVRVRGLISIVFDLGRSRVTCRVKRDLSVDKLAAAVARTESLSAQQVTTNANGEEEILPLGSGSSDMTSPVDDLPDYLPEDDIVVKDSKSAMAPSGSFKETASSWFATASNLLQKSFYW</sequence>
<feature type="compositionally biased region" description="Low complexity" evidence="1">
    <location>
        <begin position="198"/>
        <end position="207"/>
    </location>
</feature>
<dbReference type="OrthoDB" id="17335at2759"/>
<feature type="compositionally biased region" description="Polar residues" evidence="1">
    <location>
        <begin position="118"/>
        <end position="127"/>
    </location>
</feature>
<dbReference type="AlphaFoldDB" id="A0A423SZZ1"/>
<evidence type="ECO:0000256" key="1">
    <source>
        <dbReference type="SAM" id="MobiDB-lite"/>
    </source>
</evidence>
<dbReference type="PANTHER" id="PTHR28592:SF1">
    <property type="entry name" value="ARMADILLO REPEAT-CONTAINING PROTEIN 1"/>
    <property type="match status" value="1"/>
</dbReference>
<protein>
    <submittedName>
        <fullName evidence="2">Putative armadillo repeat-containing protein 1-like</fullName>
    </submittedName>
</protein>
<dbReference type="GO" id="GO:0046872">
    <property type="term" value="F:metal ion binding"/>
    <property type="evidence" value="ECO:0007669"/>
    <property type="project" value="InterPro"/>
</dbReference>
<evidence type="ECO:0000313" key="2">
    <source>
        <dbReference type="EMBL" id="ROT69769.1"/>
    </source>
</evidence>
<feature type="compositionally biased region" description="Polar residues" evidence="1">
    <location>
        <begin position="148"/>
        <end position="159"/>
    </location>
</feature>
<dbReference type="EMBL" id="QCYY01002521">
    <property type="protein sequence ID" value="ROT69769.1"/>
    <property type="molecule type" value="Genomic_DNA"/>
</dbReference>
<name>A0A423SZZ1_PENVA</name>
<proteinExistence type="predicted"/>